<dbReference type="EMBL" id="NDHI03003342">
    <property type="protein sequence ID" value="PNJ84606.1"/>
    <property type="molecule type" value="Genomic_DNA"/>
</dbReference>
<feature type="region of interest" description="Disordered" evidence="1">
    <location>
        <begin position="1"/>
        <end position="99"/>
    </location>
</feature>
<organism evidence="2">
    <name type="scientific">Pongo abelii</name>
    <name type="common">Sumatran orangutan</name>
    <name type="synonym">Pongo pygmaeus abelii</name>
    <dbReference type="NCBI Taxonomy" id="9601"/>
    <lineage>
        <taxon>Eukaryota</taxon>
        <taxon>Metazoa</taxon>
        <taxon>Chordata</taxon>
        <taxon>Craniata</taxon>
        <taxon>Vertebrata</taxon>
        <taxon>Euteleostomi</taxon>
        <taxon>Mammalia</taxon>
        <taxon>Eutheria</taxon>
        <taxon>Euarchontoglires</taxon>
        <taxon>Primates</taxon>
        <taxon>Haplorrhini</taxon>
        <taxon>Catarrhini</taxon>
        <taxon>Hominidae</taxon>
        <taxon>Pongo</taxon>
    </lineage>
</organism>
<sequence length="99" mass="10210">MPRGSRSAASRPASRPSARPFGPAGTHGSDGDHGRRGSRGLGCGTRHGQRPDRSLQRGELGALPACCPAGPHPRCSPAPADGALRLRDQAVPGLFDHSE</sequence>
<accession>A0A2J8XRF4</accession>
<evidence type="ECO:0000256" key="1">
    <source>
        <dbReference type="SAM" id="MobiDB-lite"/>
    </source>
</evidence>
<gene>
    <name evidence="2" type="ORF">CR201_G0053625</name>
</gene>
<evidence type="ECO:0000313" key="2">
    <source>
        <dbReference type="EMBL" id="PNJ84606.1"/>
    </source>
</evidence>
<proteinExistence type="predicted"/>
<reference evidence="2" key="1">
    <citation type="submission" date="2017-12" db="EMBL/GenBank/DDBJ databases">
        <title>High-resolution comparative analysis of great ape genomes.</title>
        <authorList>
            <person name="Pollen A."/>
            <person name="Hastie A."/>
            <person name="Hormozdiari F."/>
            <person name="Dougherty M."/>
            <person name="Liu R."/>
            <person name="Chaisson M."/>
            <person name="Hoppe E."/>
            <person name="Hill C."/>
            <person name="Pang A."/>
            <person name="Hillier L."/>
            <person name="Baker C."/>
            <person name="Armstrong J."/>
            <person name="Shendure J."/>
            <person name="Paten B."/>
            <person name="Wilson R."/>
            <person name="Chao H."/>
            <person name="Schneider V."/>
            <person name="Ventura M."/>
            <person name="Kronenberg Z."/>
            <person name="Murali S."/>
            <person name="Gordon D."/>
            <person name="Cantsilieris S."/>
            <person name="Munson K."/>
            <person name="Nelson B."/>
            <person name="Raja A."/>
            <person name="Underwood J."/>
            <person name="Diekhans M."/>
            <person name="Fiddes I."/>
            <person name="Haussler D."/>
            <person name="Eichler E."/>
        </authorList>
    </citation>
    <scope>NUCLEOTIDE SEQUENCE [LARGE SCALE GENOMIC DNA]</scope>
    <source>
        <strain evidence="2">Susie</strain>
    </source>
</reference>
<feature type="compositionally biased region" description="Low complexity" evidence="1">
    <location>
        <begin position="1"/>
        <end position="24"/>
    </location>
</feature>
<protein>
    <submittedName>
        <fullName evidence="2">CHCHD10 isoform 5</fullName>
    </submittedName>
</protein>
<comment type="caution">
    <text evidence="2">The sequence shown here is derived from an EMBL/GenBank/DDBJ whole genome shotgun (WGS) entry which is preliminary data.</text>
</comment>
<name>A0A2J8XRF4_PONAB</name>
<dbReference type="AlphaFoldDB" id="A0A2J8XRF4"/>